<keyword evidence="2" id="KW-0812">Transmembrane</keyword>
<dbReference type="InterPro" id="IPR001441">
    <property type="entry name" value="UPP_synth-like"/>
</dbReference>
<keyword evidence="1 4" id="KW-0808">Transferase</keyword>
<feature type="transmembrane region" description="Helical" evidence="2">
    <location>
        <begin position="226"/>
        <end position="255"/>
    </location>
</feature>
<dbReference type="Pfam" id="PF01255">
    <property type="entry name" value="Prenyltransf"/>
    <property type="match status" value="1"/>
</dbReference>
<dbReference type="OrthoDB" id="4173905at2759"/>
<evidence type="ECO:0000313" key="4">
    <source>
        <dbReference type="EMBL" id="KAF7361339.1"/>
    </source>
</evidence>
<evidence type="ECO:0000256" key="1">
    <source>
        <dbReference type="ARBA" id="ARBA00022679"/>
    </source>
</evidence>
<dbReference type="GO" id="GO:0045547">
    <property type="term" value="F:ditrans,polycis-polyprenyl diphosphate synthase [(2E,6E)-farnesyl diphosphate specific] activity"/>
    <property type="evidence" value="ECO:0007669"/>
    <property type="project" value="TreeGrafter"/>
</dbReference>
<feature type="transmembrane region" description="Helical" evidence="2">
    <location>
        <begin position="511"/>
        <end position="538"/>
    </location>
</feature>
<keyword evidence="2" id="KW-1133">Transmembrane helix</keyword>
<accession>A0A8H6YN25</accession>
<reference evidence="4" key="1">
    <citation type="submission" date="2020-05" db="EMBL/GenBank/DDBJ databases">
        <title>Mycena genomes resolve the evolution of fungal bioluminescence.</title>
        <authorList>
            <person name="Tsai I.J."/>
        </authorList>
    </citation>
    <scope>NUCLEOTIDE SEQUENCE</scope>
    <source>
        <strain evidence="4">160909Yilan</strain>
    </source>
</reference>
<dbReference type="GO" id="GO:0016491">
    <property type="term" value="F:oxidoreductase activity"/>
    <property type="evidence" value="ECO:0007669"/>
    <property type="project" value="InterPro"/>
</dbReference>
<dbReference type="AlphaFoldDB" id="A0A8H6YN25"/>
<dbReference type="InterPro" id="IPR018713">
    <property type="entry name" value="MPAB/Lcp_cat_dom"/>
</dbReference>
<dbReference type="HAMAP" id="MF_01139">
    <property type="entry name" value="ISPT"/>
    <property type="match status" value="1"/>
</dbReference>
<dbReference type="Pfam" id="PF09995">
    <property type="entry name" value="MPAB_Lcp_cat"/>
    <property type="match status" value="1"/>
</dbReference>
<evidence type="ECO:0000256" key="2">
    <source>
        <dbReference type="SAM" id="Phobius"/>
    </source>
</evidence>
<keyword evidence="2" id="KW-0472">Membrane</keyword>
<protein>
    <submittedName>
        <fullName evidence="4">Alkyl transferase</fullName>
    </submittedName>
</protein>
<sequence length="895" mass="102122">MITLSLPSLLLDSRVDIRACHGDILFVSQNKPHVLWRGVYADTVQCLSAIFPDDSSLDLPGPLHIRRNLDNWLFETSGAPPGPRVRNPNPSLRPLALAAYRETILSPTPVLHAAYHPRDLDCPLELVVCVPYSLVIFLDNRHFPDLSIAESTSFPYFPIKSLTYPKHRGRQTRMENRNKSSECVLKRVLGYPSNSQRMQNPTITPSSSSFQLVETSRDVRDYIQPIVFLSLLSPLCLSFLTYPMCLAALAIYWGVPPLVRLRWPTFMQMNILDDLRINAGASLSLFASITALLLQSHNTSISLAVKVHSEFYSRPLVRLLRTYLYVEMALNGSSEEKEQTASWLRWMHRHIHGTISDETRKELGMPDDVDHYGYIDELKAYIMQTLTWATISFQERFGKRLSTRAKDTIVLEYTCAGMRLGVPESMLTKSYDDFLVSFNHRLDRLDSGYELTGNVVHNVEASVISAKKHWITGLLVRAALMVGHSLLPERVRSKYQLNILKSRTARVIQRLLCASLWFVYPFLMLIPLRGMICLLLVLEPQLRPILRSSLQAIHCMDILHDKPVIPKSKTVETLPFYLSWLASGKQRPSLLQMVLVKTLEAQLRSDSWINAGRAWFAYPFTILEICAEYAVHGVVDTLHTWRSQLQESSLFHLDGEAKMPLHIGIIMDGNRRYARQLGEHVLVGHAKGAATASKVLEWWLKYLPNTVHYTSPMQPKYLTCWAFSSENFERPDEERDGLFAMMAAEFKSLAFTSLVHLFRVRVRFIGGERHRFPLELLDTMDMVEEITSAYDGLFLQIAVGYGGRQEVVSAVQSLVAQGKEITEQNIGMETYCAQRAVPPVNLIIRTSERRTSGFFLWDTQTAELHFIDKLWPQLTEMDWLHALKSFSTREIRGGR</sequence>
<comment type="caution">
    <text evidence="4">The sequence shown here is derived from an EMBL/GenBank/DDBJ whole genome shotgun (WGS) entry which is preliminary data.</text>
</comment>
<dbReference type="SUPFAM" id="SSF64005">
    <property type="entry name" value="Undecaprenyl diphosphate synthase"/>
    <property type="match status" value="1"/>
</dbReference>
<feature type="domain" description="ER-bound oxygenase mpaB/mpaB'/Rubber oxygenase catalytic" evidence="3">
    <location>
        <begin position="284"/>
        <end position="511"/>
    </location>
</feature>
<dbReference type="PANTHER" id="PTHR10291">
    <property type="entry name" value="DEHYDRODOLICHYL DIPHOSPHATE SYNTHASE FAMILY MEMBER"/>
    <property type="match status" value="1"/>
</dbReference>
<dbReference type="Gene3D" id="3.40.1180.10">
    <property type="entry name" value="Decaprenyl diphosphate synthase-like"/>
    <property type="match status" value="1"/>
</dbReference>
<dbReference type="GO" id="GO:0016094">
    <property type="term" value="P:polyprenol biosynthetic process"/>
    <property type="evidence" value="ECO:0007669"/>
    <property type="project" value="TreeGrafter"/>
</dbReference>
<proteinExistence type="inferred from homology"/>
<dbReference type="CDD" id="cd00475">
    <property type="entry name" value="Cis_IPPS"/>
    <property type="match status" value="1"/>
</dbReference>
<dbReference type="Proteomes" id="UP000623467">
    <property type="component" value="Unassembled WGS sequence"/>
</dbReference>
<dbReference type="PANTHER" id="PTHR10291:SF44">
    <property type="entry name" value="ER-BOUND OXYGENASE MPAB_MPAB'_RUBBER OXYGENASE CATALYTIC DOMAIN-CONTAINING PROTEIN"/>
    <property type="match status" value="1"/>
</dbReference>
<organism evidence="4 5">
    <name type="scientific">Mycena sanguinolenta</name>
    <dbReference type="NCBI Taxonomy" id="230812"/>
    <lineage>
        <taxon>Eukaryota</taxon>
        <taxon>Fungi</taxon>
        <taxon>Dikarya</taxon>
        <taxon>Basidiomycota</taxon>
        <taxon>Agaricomycotina</taxon>
        <taxon>Agaricomycetes</taxon>
        <taxon>Agaricomycetidae</taxon>
        <taxon>Agaricales</taxon>
        <taxon>Marasmiineae</taxon>
        <taxon>Mycenaceae</taxon>
        <taxon>Mycena</taxon>
    </lineage>
</organism>
<dbReference type="InterPro" id="IPR036424">
    <property type="entry name" value="UPP_synth-like_sf"/>
</dbReference>
<keyword evidence="5" id="KW-1185">Reference proteome</keyword>
<evidence type="ECO:0000259" key="3">
    <source>
        <dbReference type="Pfam" id="PF09995"/>
    </source>
</evidence>
<dbReference type="GO" id="GO:0005783">
    <property type="term" value="C:endoplasmic reticulum"/>
    <property type="evidence" value="ECO:0007669"/>
    <property type="project" value="TreeGrafter"/>
</dbReference>
<dbReference type="EMBL" id="JACAZH010000008">
    <property type="protein sequence ID" value="KAF7361339.1"/>
    <property type="molecule type" value="Genomic_DNA"/>
</dbReference>
<evidence type="ECO:0000313" key="5">
    <source>
        <dbReference type="Proteomes" id="UP000623467"/>
    </source>
</evidence>
<dbReference type="NCBIfam" id="TIGR00055">
    <property type="entry name" value="uppS"/>
    <property type="match status" value="1"/>
</dbReference>
<gene>
    <name evidence="4" type="ORF">MSAN_01166600</name>
</gene>
<name>A0A8H6YN25_9AGAR</name>